<evidence type="ECO:0000256" key="2">
    <source>
        <dbReference type="ARBA" id="ARBA00004286"/>
    </source>
</evidence>
<dbReference type="GO" id="GO:0005634">
    <property type="term" value="C:nucleus"/>
    <property type="evidence" value="ECO:0007669"/>
    <property type="project" value="UniProtKB-SubCell"/>
</dbReference>
<evidence type="ECO:0000256" key="4">
    <source>
        <dbReference type="ARBA" id="ARBA00022603"/>
    </source>
</evidence>
<dbReference type="GO" id="GO:0140949">
    <property type="term" value="F:histone H3K9 trimethyltransferase activity"/>
    <property type="evidence" value="ECO:0007669"/>
    <property type="project" value="UniProtKB-EC"/>
</dbReference>
<evidence type="ECO:0000259" key="13">
    <source>
        <dbReference type="PROSITE" id="PS50280"/>
    </source>
</evidence>
<dbReference type="Proteomes" id="UP000242180">
    <property type="component" value="Unassembled WGS sequence"/>
</dbReference>
<keyword evidence="4 11" id="KW-0489">Methyltransferase</keyword>
<dbReference type="PANTHER" id="PTHR46223">
    <property type="entry name" value="HISTONE-LYSINE N-METHYLTRANSFERASE SUV39H"/>
    <property type="match status" value="1"/>
</dbReference>
<evidence type="ECO:0000259" key="14">
    <source>
        <dbReference type="PROSITE" id="PS50867"/>
    </source>
</evidence>
<keyword evidence="16" id="KW-1185">Reference proteome</keyword>
<dbReference type="PROSITE" id="PS50280">
    <property type="entry name" value="SET"/>
    <property type="match status" value="1"/>
</dbReference>
<feature type="binding site" evidence="12">
    <location>
        <position position="306"/>
    </location>
    <ligand>
        <name>Zn(2+)</name>
        <dbReference type="ChEBI" id="CHEBI:29105"/>
        <label>4</label>
    </ligand>
</feature>
<dbReference type="OrthoDB" id="308383at2759"/>
<keyword evidence="3" id="KW-0158">Chromosome</keyword>
<evidence type="ECO:0000256" key="11">
    <source>
        <dbReference type="PIRNR" id="PIRNR009343"/>
    </source>
</evidence>
<proteinExistence type="inferred from homology"/>
<dbReference type="FunCoup" id="A0A1X2H5J1">
    <property type="interactions" value="282"/>
</dbReference>
<evidence type="ECO:0000256" key="7">
    <source>
        <dbReference type="ARBA" id="ARBA00022723"/>
    </source>
</evidence>
<keyword evidence="6 11" id="KW-0949">S-adenosyl-L-methionine</keyword>
<dbReference type="PANTHER" id="PTHR46223:SF3">
    <property type="entry name" value="HISTONE-LYSINE N-METHYLTRANSFERASE SET-23"/>
    <property type="match status" value="1"/>
</dbReference>
<keyword evidence="10 11" id="KW-0539">Nucleus</keyword>
<sequence>MICLARAARNKLTLKSSVEELRLFFSKIQVVKKTSSREECPLQEDKSSLYFAGVEPRVAVVNKIDDEPFDEDFVYVKSLVLSDKVKLPNDVGFFIPCACTSKCDGCHEGSANYDSMGHIMVNRGVPVYECNRVCPCGSLCGNRIVQNGRKIPLEIFKTRSKGWGLRSTINIPKGTFVDEYVGEVIPQEDAEQRGKFYDMTGRTYLFDMDFHITDDNDETAQYTIDAYLMGNATCFINHSCDANLASYAVYSDSMDTSFHHIAFFTTRAIRAYEELCFDYEGLPGVKEVGKYAQKLTYEEGSFECKCNSIQCRKYIRM</sequence>
<dbReference type="Pfam" id="PF00856">
    <property type="entry name" value="SET"/>
    <property type="match status" value="1"/>
</dbReference>
<evidence type="ECO:0000256" key="9">
    <source>
        <dbReference type="ARBA" id="ARBA00022853"/>
    </source>
</evidence>
<keyword evidence="8 11" id="KW-0862">Zinc</keyword>
<dbReference type="OMA" id="VDSMVPK"/>
<dbReference type="InterPro" id="IPR011381">
    <property type="entry name" value="H3-K9_MeTrfase_SUV39H1/2-like"/>
</dbReference>
<dbReference type="GO" id="GO:0005694">
    <property type="term" value="C:chromosome"/>
    <property type="evidence" value="ECO:0007669"/>
    <property type="project" value="UniProtKB-SubCell"/>
</dbReference>
<dbReference type="PIRSF" id="PIRSF009343">
    <property type="entry name" value="SUV39_SET"/>
    <property type="match status" value="1"/>
</dbReference>
<evidence type="ECO:0000256" key="6">
    <source>
        <dbReference type="ARBA" id="ARBA00022691"/>
    </source>
</evidence>
<dbReference type="InterPro" id="IPR007728">
    <property type="entry name" value="Pre-SET_dom"/>
</dbReference>
<name>A0A1X2H5J1_SYNRA</name>
<protein>
    <recommendedName>
        <fullName evidence="11">Histone-lysine N-methyltransferase</fullName>
        <ecNumber evidence="11">2.1.1.355</ecNumber>
    </recommendedName>
</protein>
<evidence type="ECO:0000256" key="10">
    <source>
        <dbReference type="ARBA" id="ARBA00023242"/>
    </source>
</evidence>
<organism evidence="15 16">
    <name type="scientific">Syncephalastrum racemosum</name>
    <name type="common">Filamentous fungus</name>
    <dbReference type="NCBI Taxonomy" id="13706"/>
    <lineage>
        <taxon>Eukaryota</taxon>
        <taxon>Fungi</taxon>
        <taxon>Fungi incertae sedis</taxon>
        <taxon>Mucoromycota</taxon>
        <taxon>Mucoromycotina</taxon>
        <taxon>Mucoromycetes</taxon>
        <taxon>Mucorales</taxon>
        <taxon>Syncephalastraceae</taxon>
        <taxon>Syncephalastrum</taxon>
    </lineage>
</organism>
<dbReference type="PROSITE" id="PS50867">
    <property type="entry name" value="PRE_SET"/>
    <property type="match status" value="1"/>
</dbReference>
<dbReference type="Pfam" id="PF05033">
    <property type="entry name" value="Pre-SET"/>
    <property type="match status" value="1"/>
</dbReference>
<dbReference type="SMART" id="SM00468">
    <property type="entry name" value="PreSET"/>
    <property type="match status" value="1"/>
</dbReference>
<dbReference type="EMBL" id="MCGN01000008">
    <property type="protein sequence ID" value="ORY93720.1"/>
    <property type="molecule type" value="Genomic_DNA"/>
</dbReference>
<dbReference type="AlphaFoldDB" id="A0A1X2H5J1"/>
<dbReference type="InterPro" id="IPR046341">
    <property type="entry name" value="SET_dom_sf"/>
</dbReference>
<feature type="binding site" evidence="12">
    <location>
        <position position="240"/>
    </location>
    <ligand>
        <name>Zn(2+)</name>
        <dbReference type="ChEBI" id="CHEBI:29105"/>
        <label>4</label>
    </ligand>
</feature>
<comment type="catalytic activity">
    <reaction evidence="11">
        <text>L-lysyl(9)-[histone H3] + 3 S-adenosyl-L-methionine = N(6),N(6),N(6)-trimethyl-L-lysyl(9)-[histone H3] + 3 S-adenosyl-L-homocysteine + 3 H(+)</text>
        <dbReference type="Rhea" id="RHEA:60276"/>
        <dbReference type="Rhea" id="RHEA-COMP:15538"/>
        <dbReference type="Rhea" id="RHEA-COMP:15546"/>
        <dbReference type="ChEBI" id="CHEBI:15378"/>
        <dbReference type="ChEBI" id="CHEBI:29969"/>
        <dbReference type="ChEBI" id="CHEBI:57856"/>
        <dbReference type="ChEBI" id="CHEBI:59789"/>
        <dbReference type="ChEBI" id="CHEBI:61961"/>
        <dbReference type="EC" id="2.1.1.355"/>
    </reaction>
</comment>
<feature type="binding site" evidence="12">
    <location>
        <position position="311"/>
    </location>
    <ligand>
        <name>Zn(2+)</name>
        <dbReference type="ChEBI" id="CHEBI:29105"/>
        <label>4</label>
    </ligand>
</feature>
<dbReference type="SUPFAM" id="SSF82199">
    <property type="entry name" value="SET domain"/>
    <property type="match status" value="1"/>
</dbReference>
<keyword evidence="5 11" id="KW-0808">Transferase</keyword>
<dbReference type="SMART" id="SM00317">
    <property type="entry name" value="SET"/>
    <property type="match status" value="1"/>
</dbReference>
<dbReference type="InParanoid" id="A0A1X2H5J1"/>
<dbReference type="GO" id="GO:0032259">
    <property type="term" value="P:methylation"/>
    <property type="evidence" value="ECO:0007669"/>
    <property type="project" value="UniProtKB-KW"/>
</dbReference>
<feature type="binding site" evidence="12">
    <location>
        <position position="130"/>
    </location>
    <ligand>
        <name>Zn(2+)</name>
        <dbReference type="ChEBI" id="CHEBI:29105"/>
        <label>2</label>
    </ligand>
</feature>
<feature type="binding site" evidence="12">
    <location>
        <position position="130"/>
    </location>
    <ligand>
        <name>Zn(2+)</name>
        <dbReference type="ChEBI" id="CHEBI:29105"/>
        <label>3</label>
    </ligand>
</feature>
<feature type="binding site" evidence="12">
    <location>
        <position position="103"/>
    </location>
    <ligand>
        <name>Zn(2+)</name>
        <dbReference type="ChEBI" id="CHEBI:29105"/>
        <label>2</label>
    </ligand>
</feature>
<feature type="binding site" evidence="12">
    <location>
        <position position="97"/>
    </location>
    <ligand>
        <name>Zn(2+)</name>
        <dbReference type="ChEBI" id="CHEBI:29105"/>
        <label>1</label>
    </ligand>
</feature>
<dbReference type="STRING" id="13706.A0A1X2H5J1"/>
<dbReference type="InterPro" id="IPR050973">
    <property type="entry name" value="H3K9_Histone-Lys_N-MTase"/>
</dbReference>
<feature type="binding site" evidence="12">
    <location>
        <position position="136"/>
    </location>
    <ligand>
        <name>Zn(2+)</name>
        <dbReference type="ChEBI" id="CHEBI:29105"/>
        <label>3</label>
    </ligand>
</feature>
<evidence type="ECO:0000256" key="3">
    <source>
        <dbReference type="ARBA" id="ARBA00022454"/>
    </source>
</evidence>
<feature type="domain" description="Pre-SET" evidence="14">
    <location>
        <begin position="95"/>
        <end position="148"/>
    </location>
</feature>
<comment type="caution">
    <text evidence="15">The sequence shown here is derived from an EMBL/GenBank/DDBJ whole genome shotgun (WGS) entry which is preliminary data.</text>
</comment>
<keyword evidence="7 11" id="KW-0479">Metal-binding</keyword>
<accession>A0A1X2H5J1</accession>
<dbReference type="Gene3D" id="2.170.270.10">
    <property type="entry name" value="SET domain"/>
    <property type="match status" value="1"/>
</dbReference>
<dbReference type="InterPro" id="IPR001214">
    <property type="entry name" value="SET_dom"/>
</dbReference>
<keyword evidence="9 11" id="KW-0156">Chromatin regulator</keyword>
<evidence type="ECO:0000256" key="1">
    <source>
        <dbReference type="ARBA" id="ARBA00004123"/>
    </source>
</evidence>
<feature type="domain" description="SET" evidence="13">
    <location>
        <begin position="151"/>
        <end position="280"/>
    </location>
</feature>
<feature type="binding site" evidence="12">
    <location>
        <position position="134"/>
    </location>
    <ligand>
        <name>Zn(2+)</name>
        <dbReference type="ChEBI" id="CHEBI:29105"/>
        <label>2</label>
    </ligand>
</feature>
<evidence type="ECO:0000313" key="15">
    <source>
        <dbReference type="EMBL" id="ORY93720.1"/>
    </source>
</evidence>
<feature type="binding site" evidence="12">
    <location>
        <position position="304"/>
    </location>
    <ligand>
        <name>Zn(2+)</name>
        <dbReference type="ChEBI" id="CHEBI:29105"/>
        <label>4</label>
    </ligand>
</feature>
<feature type="binding site" evidence="12">
    <location>
        <position position="140"/>
    </location>
    <ligand>
        <name>Zn(2+)</name>
        <dbReference type="ChEBI" id="CHEBI:29105"/>
        <label>3</label>
    </ligand>
</feature>
<dbReference type="EC" id="2.1.1.355" evidence="11"/>
<dbReference type="GO" id="GO:0008270">
    <property type="term" value="F:zinc ion binding"/>
    <property type="evidence" value="ECO:0007669"/>
    <property type="project" value="UniProtKB-UniRule"/>
</dbReference>
<comment type="similarity">
    <text evidence="11">Belongs to the class V-like SAM-binding methyltransferase superfamily. Histone-lysine methyltransferase family. Suvar3-9 subfamily.</text>
</comment>
<evidence type="ECO:0000313" key="16">
    <source>
        <dbReference type="Proteomes" id="UP000242180"/>
    </source>
</evidence>
<evidence type="ECO:0000256" key="8">
    <source>
        <dbReference type="ARBA" id="ARBA00022833"/>
    </source>
</evidence>
<evidence type="ECO:0000256" key="12">
    <source>
        <dbReference type="PIRSR" id="PIRSR009343-2"/>
    </source>
</evidence>
<evidence type="ECO:0000256" key="5">
    <source>
        <dbReference type="ARBA" id="ARBA00022679"/>
    </source>
</evidence>
<comment type="subcellular location">
    <subcellularLocation>
        <location evidence="2">Chromosome</location>
    </subcellularLocation>
    <subcellularLocation>
        <location evidence="1 11">Nucleus</location>
    </subcellularLocation>
</comment>
<reference evidence="15 16" key="1">
    <citation type="submission" date="2016-07" db="EMBL/GenBank/DDBJ databases">
        <title>Pervasive Adenine N6-methylation of Active Genes in Fungi.</title>
        <authorList>
            <consortium name="DOE Joint Genome Institute"/>
            <person name="Mondo S.J."/>
            <person name="Dannebaum R.O."/>
            <person name="Kuo R.C."/>
            <person name="Labutti K."/>
            <person name="Haridas S."/>
            <person name="Kuo A."/>
            <person name="Salamov A."/>
            <person name="Ahrendt S.R."/>
            <person name="Lipzen A."/>
            <person name="Sullivan W."/>
            <person name="Andreopoulos W.B."/>
            <person name="Clum A."/>
            <person name="Lindquist E."/>
            <person name="Daum C."/>
            <person name="Ramamoorthy G.K."/>
            <person name="Gryganskyi A."/>
            <person name="Culley D."/>
            <person name="Magnuson J.K."/>
            <person name="James T.Y."/>
            <person name="O'Malley M.A."/>
            <person name="Stajich J.E."/>
            <person name="Spatafora J.W."/>
            <person name="Visel A."/>
            <person name="Grigoriev I.V."/>
        </authorList>
    </citation>
    <scope>NUCLEOTIDE SEQUENCE [LARGE SCALE GENOMIC DNA]</scope>
    <source>
        <strain evidence="15 16">NRRL 2496</strain>
    </source>
</reference>
<gene>
    <name evidence="15" type="ORF">BCR43DRAFT_343929</name>
</gene>